<keyword evidence="1" id="KW-0808">Transferase</keyword>
<accession>R9PEN8</accession>
<feature type="region of interest" description="Disordered" evidence="3">
    <location>
        <begin position="713"/>
        <end position="753"/>
    </location>
</feature>
<dbReference type="SUPFAM" id="SSF55729">
    <property type="entry name" value="Acyl-CoA N-acyltransferases (Nat)"/>
    <property type="match status" value="1"/>
</dbReference>
<evidence type="ECO:0000256" key="2">
    <source>
        <dbReference type="ARBA" id="ARBA00023315"/>
    </source>
</evidence>
<dbReference type="eggNOG" id="KOG3234">
    <property type="taxonomic scope" value="Eukaryota"/>
</dbReference>
<feature type="compositionally biased region" description="Low complexity" evidence="3">
    <location>
        <begin position="1609"/>
        <end position="1638"/>
    </location>
</feature>
<sequence>MSSVVAPPLPGSTSDVHFDEADAATSTQTSPAMSIPSSRIANDSTLLTTFDSSPDSQSQQLDAPHHQDKLDPSAAAFQPMSFPASASSLQSGAAAVSNGPDRAFLPTAAPISAPLDSAAATGEHGVSPVINAYRSPYPPSPIYFVTVVPPEDFLLSPELSQQERTRLERGSLLPLYPTLGGQLWAISREFALPSLGGLMLYLADDGQGNRGPRIGDAAWQALWARYFAEDETPSTSASKPSAAFAPSRRSSMAAGDSFVGTSAFSSSHAADLSRSTLAEGSSSRPSIPYVSARPSPRVEALAFPRRDTSADWSPSARSAAWSGHASSSASRIPAPVVPFPQLPILARIEWQIDSSKAAWWPSWITSRSRVSQRPAHKTRRSLHLADSLAQQSKRDELDEHYDDEYDGNEADELDQEVQARRTSPSLPQRCREPETHASSSRHIDTAATAASVSQPASLVYTPEEVPLPPSPSMSMPPITEADEKRESLRSLGRSASARSLAQTQDQQDVVKNEQEAESSPAAPLAPERHSPLDEPLRSARASIISMSSYNSRPMSSLSNAAPRLLSSSASDELRDGIPSEPAVVDESASIAPLQPAEASSTILSHHETSDQSRTGYSEILEADDDDDRVTDRDGEYSLDPLDPAQDAGYSALPDSPAGETRALPDRQTVGDEEEQASFPHEGFPLRHSFIVDAGDELMWRDLHQHDMDQMFPEPREEPQAQRWQHDQAKQTHAEQPPPDADFLPSGGHIGASLSRDQPALSLWAPGTFQEDHQEAAFYRHFDPAGNFAHDAYYSPQRSNVARIQSWIGKTPTGPPASSGGLDGDNEHQDPDLQLPEESDFDEVVGLWASKVRQDPYGIPHITGPTEALSHDQGAASVAVAQQKARSAETHASATNKHEGEGNSLATASAPAVSLLSPIHLDAAAFDGVKPQLGSLATTQAPQLLSPTAVAHAFDTPRAPQSQRSISTPIIQQHPPPSPGSLAPPLDRRPSSDSRRSSGDLSDSLEEMQRAVELLSPACSPNPGLGHSQEANGRKMSSRDSLAYARSISASVTPSPKWFARAKAATAKSRSNVRSTFAAGGSPFDRGQVSPRPASTSAVSSSRFRVPGFPAPLSSSRLIEFAQVEGMHRHASTEVGDAESTRSAGTVHSISDDATQSVPTMMIMPVVSPQTAQHVQPSGSSVQSVAAEMVHCASTTITSPKVEEQEHDENENEHFAYRPTRVEETTNETVEPASSPILAPMDHLKSSAPFEQEGEAEAKDSQELSSIMGDNDEDNIARIQHFLRGNVVSGADSDASFLHDPSTSYMELQHGSSADGTIIERSHSLGSDLRSATPEQRSGRAHDDPTNAGKGDSEGATQPDAHLSMEESPAVERWSQASYITDHCSHHQPSTCSPDSNSPKRGPRHDMRAPSFAYDAHLSSEPTTLDTQLSSAADATDGEGLSVADQVVKSYLSSSPSDETFFASNGPTGSLRTQAEEQQRDRRQQSQQDQAASGISELDVASEGQQQGTLNEAQSSNNIASQNPASFDPPATNSTKMKDGPIPVLAYKPASSPVYADVFPVQRPLAGTHDDTLDEEEIRTMNEDTRAAVREALSQSTAHHVNIPPAVAPLSSSAAGAGSYSPKLSLSPTASPLSSHSSLGDQFRRRGSASSLNLTSTGGGSGSSASSPNLNGSSKRRPSRLNLDIDGLSRSPPSNAASKARLPSTSPRSSDLNMSLLRPFRASDLFRFNNVNLDHWTETYTLSFYLSYLAQWPDLSFIQTAPSSSRTMGYVIGKAEGRDHSSPTFSRRDPPTLHGHVTAITIAPEYRRLGLAKGLMNLLEDVSTRVYNAFFVDLFVRPSNKNAVTMYEGMGYDVYRKVTAYYYGGGKAGMDEDGFDMRKSLPRDRDGVCTRKDGRRFAVDPQDTLFEPAYRP</sequence>
<dbReference type="HOGENOM" id="CLU_241826_0_0_1"/>
<dbReference type="InterPro" id="IPR000182">
    <property type="entry name" value="GNAT_dom"/>
</dbReference>
<dbReference type="PANTHER" id="PTHR45910:SF1">
    <property type="entry name" value="N-ALPHA-ACETYLTRANSFERASE 20"/>
    <property type="match status" value="1"/>
</dbReference>
<dbReference type="GeneID" id="24112684"/>
<feature type="compositionally biased region" description="Polar residues" evidence="3">
    <location>
        <begin position="1502"/>
        <end position="1534"/>
    </location>
</feature>
<evidence type="ECO:0000313" key="5">
    <source>
        <dbReference type="EMBL" id="GAC99818.1"/>
    </source>
</evidence>
<dbReference type="PANTHER" id="PTHR45910">
    <property type="entry name" value="N-ALPHA-ACETYLTRANSFERASE 20"/>
    <property type="match status" value="1"/>
</dbReference>
<keyword evidence="2" id="KW-0012">Acyltransferase</keyword>
<dbReference type="Proteomes" id="UP000014071">
    <property type="component" value="Unassembled WGS sequence"/>
</dbReference>
<feature type="compositionally biased region" description="Basic and acidic residues" evidence="3">
    <location>
        <begin position="713"/>
        <end position="732"/>
    </location>
</feature>
<feature type="compositionally biased region" description="Polar residues" evidence="3">
    <location>
        <begin position="958"/>
        <end position="970"/>
    </location>
</feature>
<evidence type="ECO:0000256" key="3">
    <source>
        <dbReference type="SAM" id="MobiDB-lite"/>
    </source>
</evidence>
<feature type="compositionally biased region" description="Acidic residues" evidence="3">
    <location>
        <begin position="398"/>
        <end position="415"/>
    </location>
</feature>
<organism evidence="5 6">
    <name type="scientific">Pseudozyma hubeiensis (strain SY62)</name>
    <name type="common">Yeast</name>
    <dbReference type="NCBI Taxonomy" id="1305764"/>
    <lineage>
        <taxon>Eukaryota</taxon>
        <taxon>Fungi</taxon>
        <taxon>Dikarya</taxon>
        <taxon>Basidiomycota</taxon>
        <taxon>Ustilaginomycotina</taxon>
        <taxon>Ustilaginomycetes</taxon>
        <taxon>Ustilaginales</taxon>
        <taxon>Ustilaginaceae</taxon>
        <taxon>Pseudozyma</taxon>
    </lineage>
</organism>
<feature type="region of interest" description="Disordered" evidence="3">
    <location>
        <begin position="1452"/>
        <end position="1538"/>
    </location>
</feature>
<feature type="compositionally biased region" description="Polar residues" evidence="3">
    <location>
        <begin position="1690"/>
        <end position="1710"/>
    </location>
</feature>
<dbReference type="GO" id="GO:0004596">
    <property type="term" value="F:protein-N-terminal amino-acid acetyltransferase activity"/>
    <property type="evidence" value="ECO:0007669"/>
    <property type="project" value="TreeGrafter"/>
</dbReference>
<feature type="region of interest" description="Disordered" evidence="3">
    <location>
        <begin position="1201"/>
        <end position="1240"/>
    </location>
</feature>
<feature type="domain" description="N-acetyltransferase" evidence="4">
    <location>
        <begin position="1714"/>
        <end position="1881"/>
    </location>
</feature>
<feature type="compositionally biased region" description="Polar residues" evidence="3">
    <location>
        <begin position="1452"/>
        <end position="1472"/>
    </location>
</feature>
<dbReference type="InterPro" id="IPR016181">
    <property type="entry name" value="Acyl_CoA_acyltransferase"/>
</dbReference>
<dbReference type="STRING" id="1305764.R9PEN8"/>
<feature type="region of interest" description="Disordered" evidence="3">
    <location>
        <begin position="370"/>
        <end position="681"/>
    </location>
</feature>
<dbReference type="OrthoDB" id="9972196at2759"/>
<feature type="compositionally biased region" description="Basic and acidic residues" evidence="3">
    <location>
        <begin position="526"/>
        <end position="537"/>
    </location>
</feature>
<feature type="region of interest" description="Disordered" evidence="3">
    <location>
        <begin position="807"/>
        <end position="833"/>
    </location>
</feature>
<dbReference type="Gene3D" id="3.40.630.30">
    <property type="match status" value="1"/>
</dbReference>
<feature type="region of interest" description="Disordered" evidence="3">
    <location>
        <begin position="872"/>
        <end position="905"/>
    </location>
</feature>
<feature type="compositionally biased region" description="Low complexity" evidence="3">
    <location>
        <begin position="1662"/>
        <end position="1672"/>
    </location>
</feature>
<feature type="compositionally biased region" description="Low complexity" evidence="3">
    <location>
        <begin position="489"/>
        <end position="501"/>
    </location>
</feature>
<feature type="compositionally biased region" description="Basic and acidic residues" evidence="3">
    <location>
        <begin position="1211"/>
        <end position="1223"/>
    </location>
</feature>
<name>R9PEN8_PSEHS</name>
<feature type="compositionally biased region" description="Basic and acidic residues" evidence="3">
    <location>
        <begin position="1473"/>
        <end position="1483"/>
    </location>
</feature>
<feature type="compositionally biased region" description="Basic and acidic residues" evidence="3">
    <location>
        <begin position="985"/>
        <end position="997"/>
    </location>
</feature>
<dbReference type="GO" id="GO:0031416">
    <property type="term" value="C:NatB complex"/>
    <property type="evidence" value="ECO:0007669"/>
    <property type="project" value="TreeGrafter"/>
</dbReference>
<feature type="region of interest" description="Disordered" evidence="3">
    <location>
        <begin position="1068"/>
        <end position="1097"/>
    </location>
</feature>
<evidence type="ECO:0000259" key="4">
    <source>
        <dbReference type="PROSITE" id="PS51186"/>
    </source>
</evidence>
<dbReference type="PROSITE" id="PS51186">
    <property type="entry name" value="GNAT"/>
    <property type="match status" value="1"/>
</dbReference>
<proteinExistence type="predicted"/>
<keyword evidence="6" id="KW-1185">Reference proteome</keyword>
<gene>
    <name evidence="5" type="ORF">PHSY_007421</name>
</gene>
<dbReference type="EMBL" id="DF238833">
    <property type="protein sequence ID" value="GAC99818.1"/>
    <property type="molecule type" value="Genomic_DNA"/>
</dbReference>
<dbReference type="InterPro" id="IPR051646">
    <property type="entry name" value="NatB_acetyltransferase_subunit"/>
</dbReference>
<feature type="region of interest" description="Disordered" evidence="3">
    <location>
        <begin position="1129"/>
        <end position="1156"/>
    </location>
</feature>
<feature type="region of interest" description="Disordered" evidence="3">
    <location>
        <begin position="1609"/>
        <end position="1710"/>
    </location>
</feature>
<feature type="compositionally biased region" description="Polar residues" evidence="3">
    <location>
        <begin position="1386"/>
        <end position="1398"/>
    </location>
</feature>
<feature type="region of interest" description="Disordered" evidence="3">
    <location>
        <begin position="954"/>
        <end position="1037"/>
    </location>
</feature>
<reference evidence="6" key="1">
    <citation type="journal article" date="2013" name="Genome Announc.">
        <title>Draft genome sequence of the basidiomycetous yeast-like fungus Pseudozyma hubeiensis SY62, which produces an abundant amount of the biosurfactant mannosylerythritol lipids.</title>
        <authorList>
            <person name="Konishi M."/>
            <person name="Hatada Y."/>
            <person name="Horiuchi J."/>
        </authorList>
    </citation>
    <scope>NUCLEOTIDE SEQUENCE [LARGE SCALE GENOMIC DNA]</scope>
    <source>
        <strain evidence="6">SY62</strain>
    </source>
</reference>
<evidence type="ECO:0000256" key="1">
    <source>
        <dbReference type="ARBA" id="ARBA00022679"/>
    </source>
</evidence>
<feature type="region of interest" description="Disordered" evidence="3">
    <location>
        <begin position="1324"/>
        <end position="1407"/>
    </location>
</feature>
<feature type="compositionally biased region" description="Low complexity" evidence="3">
    <location>
        <begin position="538"/>
        <end position="559"/>
    </location>
</feature>
<protein>
    <recommendedName>
        <fullName evidence="4">N-acetyltransferase domain-containing protein</fullName>
    </recommendedName>
</protein>
<feature type="compositionally biased region" description="Polar residues" evidence="3">
    <location>
        <begin position="1140"/>
        <end position="1156"/>
    </location>
</feature>
<dbReference type="Pfam" id="PF00583">
    <property type="entry name" value="Acetyltransf_1"/>
    <property type="match status" value="1"/>
</dbReference>
<evidence type="ECO:0000313" key="6">
    <source>
        <dbReference type="Proteomes" id="UP000014071"/>
    </source>
</evidence>
<dbReference type="RefSeq" id="XP_012193405.1">
    <property type="nucleotide sequence ID" value="XM_012338015.1"/>
</dbReference>
<feature type="compositionally biased region" description="Polar residues" evidence="3">
    <location>
        <begin position="24"/>
        <end position="50"/>
    </location>
</feature>
<feature type="region of interest" description="Disordered" evidence="3">
    <location>
        <begin position="1"/>
        <end position="71"/>
    </location>
</feature>
<feature type="compositionally biased region" description="Low complexity" evidence="3">
    <location>
        <begin position="51"/>
        <end position="62"/>
    </location>
</feature>
<dbReference type="CDD" id="cd04301">
    <property type="entry name" value="NAT_SF"/>
    <property type="match status" value="1"/>
</dbReference>